<dbReference type="Proteomes" id="UP000887159">
    <property type="component" value="Unassembled WGS sequence"/>
</dbReference>
<accession>A0A8X6V9B0</accession>
<protein>
    <submittedName>
        <fullName evidence="1">Uncharacterized protein</fullName>
    </submittedName>
</protein>
<evidence type="ECO:0000313" key="2">
    <source>
        <dbReference type="Proteomes" id="UP000887159"/>
    </source>
</evidence>
<name>A0A8X6V9B0_TRICX</name>
<sequence length="94" mass="10776">MDNVEISIVQHIRGYENILLHCVAEASKVSAVKGFFPVIVSDTRRVKQLHEKKTVLHAFLDKNVTMKKKSLFLEDELKKKREVDILIKAEASKT</sequence>
<organism evidence="1 2">
    <name type="scientific">Trichonephila clavipes</name>
    <name type="common">Golden silk orbweaver</name>
    <name type="synonym">Nephila clavipes</name>
    <dbReference type="NCBI Taxonomy" id="2585209"/>
    <lineage>
        <taxon>Eukaryota</taxon>
        <taxon>Metazoa</taxon>
        <taxon>Ecdysozoa</taxon>
        <taxon>Arthropoda</taxon>
        <taxon>Chelicerata</taxon>
        <taxon>Arachnida</taxon>
        <taxon>Araneae</taxon>
        <taxon>Araneomorphae</taxon>
        <taxon>Entelegynae</taxon>
        <taxon>Araneoidea</taxon>
        <taxon>Nephilidae</taxon>
        <taxon>Trichonephila</taxon>
    </lineage>
</organism>
<reference evidence="1" key="1">
    <citation type="submission" date="2020-08" db="EMBL/GenBank/DDBJ databases">
        <title>Multicomponent nature underlies the extraordinary mechanical properties of spider dragline silk.</title>
        <authorList>
            <person name="Kono N."/>
            <person name="Nakamura H."/>
            <person name="Mori M."/>
            <person name="Yoshida Y."/>
            <person name="Ohtoshi R."/>
            <person name="Malay A.D."/>
            <person name="Moran D.A.P."/>
            <person name="Tomita M."/>
            <person name="Numata K."/>
            <person name="Arakawa K."/>
        </authorList>
    </citation>
    <scope>NUCLEOTIDE SEQUENCE</scope>
</reference>
<comment type="caution">
    <text evidence="1">The sequence shown here is derived from an EMBL/GenBank/DDBJ whole genome shotgun (WGS) entry which is preliminary data.</text>
</comment>
<proteinExistence type="predicted"/>
<gene>
    <name evidence="1" type="ORF">TNCV_1199221</name>
</gene>
<evidence type="ECO:0000313" key="1">
    <source>
        <dbReference type="EMBL" id="GFY04144.1"/>
    </source>
</evidence>
<keyword evidence="2" id="KW-1185">Reference proteome</keyword>
<dbReference type="EMBL" id="BMAU01021243">
    <property type="protein sequence ID" value="GFY04144.1"/>
    <property type="molecule type" value="Genomic_DNA"/>
</dbReference>
<dbReference type="AlphaFoldDB" id="A0A8X6V9B0"/>